<keyword evidence="3" id="KW-1185">Reference proteome</keyword>
<dbReference type="EMBL" id="KN819504">
    <property type="protein sequence ID" value="KIJ09114.1"/>
    <property type="molecule type" value="Genomic_DNA"/>
</dbReference>
<name>A0A0C9SPN0_PAXIN</name>
<dbReference type="HOGENOM" id="CLU_1669941_0_0_1"/>
<protein>
    <submittedName>
        <fullName evidence="2">Uncharacterized protein</fullName>
    </submittedName>
</protein>
<feature type="compositionally biased region" description="Acidic residues" evidence="1">
    <location>
        <begin position="146"/>
        <end position="158"/>
    </location>
</feature>
<reference evidence="3" key="2">
    <citation type="submission" date="2015-01" db="EMBL/GenBank/DDBJ databases">
        <title>Evolutionary Origins and Diversification of the Mycorrhizal Mutualists.</title>
        <authorList>
            <consortium name="DOE Joint Genome Institute"/>
            <consortium name="Mycorrhizal Genomics Consortium"/>
            <person name="Kohler A."/>
            <person name="Kuo A."/>
            <person name="Nagy L.G."/>
            <person name="Floudas D."/>
            <person name="Copeland A."/>
            <person name="Barry K.W."/>
            <person name="Cichocki N."/>
            <person name="Veneault-Fourrey C."/>
            <person name="LaButti K."/>
            <person name="Lindquist E.A."/>
            <person name="Lipzen A."/>
            <person name="Lundell T."/>
            <person name="Morin E."/>
            <person name="Murat C."/>
            <person name="Riley R."/>
            <person name="Ohm R."/>
            <person name="Sun H."/>
            <person name="Tunlid A."/>
            <person name="Henrissat B."/>
            <person name="Grigoriev I.V."/>
            <person name="Hibbett D.S."/>
            <person name="Martin F."/>
        </authorList>
    </citation>
    <scope>NUCLEOTIDE SEQUENCE [LARGE SCALE GENOMIC DNA]</scope>
    <source>
        <strain evidence="3">ATCC 200175</strain>
    </source>
</reference>
<evidence type="ECO:0000313" key="2">
    <source>
        <dbReference type="EMBL" id="KIJ09114.1"/>
    </source>
</evidence>
<gene>
    <name evidence="2" type="ORF">PAXINDRAFT_102337</name>
</gene>
<organism evidence="2 3">
    <name type="scientific">Paxillus involutus ATCC 200175</name>
    <dbReference type="NCBI Taxonomy" id="664439"/>
    <lineage>
        <taxon>Eukaryota</taxon>
        <taxon>Fungi</taxon>
        <taxon>Dikarya</taxon>
        <taxon>Basidiomycota</taxon>
        <taxon>Agaricomycotina</taxon>
        <taxon>Agaricomycetes</taxon>
        <taxon>Agaricomycetidae</taxon>
        <taxon>Boletales</taxon>
        <taxon>Paxilineae</taxon>
        <taxon>Paxillaceae</taxon>
        <taxon>Paxillus</taxon>
    </lineage>
</organism>
<feature type="compositionally biased region" description="Low complexity" evidence="1">
    <location>
        <begin position="135"/>
        <end position="145"/>
    </location>
</feature>
<proteinExistence type="predicted"/>
<evidence type="ECO:0000313" key="3">
    <source>
        <dbReference type="Proteomes" id="UP000053647"/>
    </source>
</evidence>
<evidence type="ECO:0000256" key="1">
    <source>
        <dbReference type="SAM" id="MobiDB-lite"/>
    </source>
</evidence>
<accession>A0A0C9SPN0</accession>
<feature type="region of interest" description="Disordered" evidence="1">
    <location>
        <begin position="117"/>
        <end position="158"/>
    </location>
</feature>
<reference evidence="2 3" key="1">
    <citation type="submission" date="2014-06" db="EMBL/GenBank/DDBJ databases">
        <authorList>
            <consortium name="DOE Joint Genome Institute"/>
            <person name="Kuo A."/>
            <person name="Kohler A."/>
            <person name="Nagy L.G."/>
            <person name="Floudas D."/>
            <person name="Copeland A."/>
            <person name="Barry K.W."/>
            <person name="Cichocki N."/>
            <person name="Veneault-Fourrey C."/>
            <person name="LaButti K."/>
            <person name="Lindquist E.A."/>
            <person name="Lipzen A."/>
            <person name="Lundell T."/>
            <person name="Morin E."/>
            <person name="Murat C."/>
            <person name="Sun H."/>
            <person name="Tunlid A."/>
            <person name="Henrissat B."/>
            <person name="Grigoriev I.V."/>
            <person name="Hibbett D.S."/>
            <person name="Martin F."/>
            <person name="Nordberg H.P."/>
            <person name="Cantor M.N."/>
            <person name="Hua S.X."/>
        </authorList>
    </citation>
    <scope>NUCLEOTIDE SEQUENCE [LARGE SCALE GENOMIC DNA]</scope>
    <source>
        <strain evidence="2 3">ATCC 200175</strain>
    </source>
</reference>
<sequence length="158" mass="18000">MLKIDGPLFQVSDSLTARRVAQPRRQASSARYIWTDDIRDTRRAIQEKIDSTNVPALHGTRLLDIALFDETTTRLPLEVPPDIVGDSQYLRWQYPGLDIQHDGDALYRRDMDYFDAESSSASDVHLTSDPTYEYESVPSSPIWSSDESDDDENESQSD</sequence>
<dbReference type="Proteomes" id="UP000053647">
    <property type="component" value="Unassembled WGS sequence"/>
</dbReference>
<dbReference type="OrthoDB" id="3258555at2759"/>
<dbReference type="AlphaFoldDB" id="A0A0C9SPN0"/>